<evidence type="ECO:0000256" key="4">
    <source>
        <dbReference type="ARBA" id="ARBA00022737"/>
    </source>
</evidence>
<dbReference type="InterPro" id="IPR006595">
    <property type="entry name" value="CTLH_C"/>
</dbReference>
<gene>
    <name evidence="11" type="primary">ABSGL_12887.1 scaffold 13518</name>
</gene>
<evidence type="ECO:0000313" key="12">
    <source>
        <dbReference type="Proteomes" id="UP000078561"/>
    </source>
</evidence>
<dbReference type="OrthoDB" id="538223at2759"/>
<keyword evidence="2 9" id="KW-0853">WD repeat</keyword>
<dbReference type="PROSITE" id="PS50897">
    <property type="entry name" value="CTLH"/>
    <property type="match status" value="1"/>
</dbReference>
<feature type="repeat" description="WD" evidence="9">
    <location>
        <begin position="210"/>
        <end position="251"/>
    </location>
</feature>
<name>A0A168RQH2_ABSGL</name>
<dbReference type="InParanoid" id="A0A168RQH2"/>
<dbReference type="STRING" id="4829.A0A168RQH2"/>
<dbReference type="PROSITE" id="PS00678">
    <property type="entry name" value="WD_REPEATS_1"/>
    <property type="match status" value="1"/>
</dbReference>
<dbReference type="Gene3D" id="2.130.10.10">
    <property type="entry name" value="YVTN repeat-like/Quinoprotein amine dehydrogenase"/>
    <property type="match status" value="1"/>
</dbReference>
<dbReference type="Pfam" id="PF00400">
    <property type="entry name" value="WD40"/>
    <property type="match status" value="1"/>
</dbReference>
<comment type="subcellular location">
    <subcellularLocation>
        <location evidence="1">Nucleus speckle</location>
    </subcellularLocation>
</comment>
<sequence>MSFAINSDDTLRLVIQFLRENNLHHTLSTLQTESPITFNTVENTDSFTQDILQGRWVSVLKQVNTMKIPSDKLYNVHELVLFELMEQGDRDAATMVFNNSVIQSLRRHDLDRYQKLAHLIDRTSYADTTEMYGSSSTKDERRKKVAEELCAEITNVPSSRLLTLLGQSLLWQQKTGGVQLETGYDLFKGAMPIQTAEDACATNPYVSIKFPGKKTYAECAVFAPHGQFLATGTVDGFIELWNYTTGKLRKDFKYQAEGTLMAMNNAVTCLNFSKDGELLASGSMDGSIAIWKVSNGTCLRRISPAHSEGVASLCFNKDGTQILSGSYDQTIRLHGLKSGKTLKEFRGHTSFVNSVLFSKDNTRVLSASSDGTVKIWDTKTTSSLYSVIPQMETATTLKTAAAALNPIGGLGSQSVQQIIPLPKHVDQFVVCNKSDVLYIMTIRGHFIKAFTRVPPDTKTASSNVGFVAAATSPNGQYVYGVDEDSVLYCYQTNNGALVHQGKVNQAEVTGMAGHPLSNVLVLYDATGFVYFLRP</sequence>
<comment type="similarity">
    <text evidence="7">Belongs to the WD repeat SMU1 family.</text>
</comment>
<dbReference type="Pfam" id="PF23410">
    <property type="entry name" value="Beta-prop_VPS8"/>
    <property type="match status" value="1"/>
</dbReference>
<evidence type="ECO:0000259" key="10">
    <source>
        <dbReference type="PROSITE" id="PS50897"/>
    </source>
</evidence>
<dbReference type="InterPro" id="IPR036322">
    <property type="entry name" value="WD40_repeat_dom_sf"/>
</dbReference>
<dbReference type="OMA" id="QSGLCVR"/>
<dbReference type="Pfam" id="PF17814">
    <property type="entry name" value="LisH_TPL"/>
    <property type="match status" value="1"/>
</dbReference>
<evidence type="ECO:0000256" key="9">
    <source>
        <dbReference type="PROSITE-ProRule" id="PRU00221"/>
    </source>
</evidence>
<reference evidence="11" key="1">
    <citation type="submission" date="2016-04" db="EMBL/GenBank/DDBJ databases">
        <authorList>
            <person name="Evans L.H."/>
            <person name="Alamgir A."/>
            <person name="Owens N."/>
            <person name="Weber N.D."/>
            <person name="Virtaneva K."/>
            <person name="Barbian K."/>
            <person name="Babar A."/>
            <person name="Rosenke K."/>
        </authorList>
    </citation>
    <scope>NUCLEOTIDE SEQUENCE [LARGE SCALE GENOMIC DNA]</scope>
    <source>
        <strain evidence="11">CBS 101.48</strain>
    </source>
</reference>
<protein>
    <recommendedName>
        <fullName evidence="8">WD40 repeat-containing protein SMU1</fullName>
    </recommendedName>
</protein>
<dbReference type="SUPFAM" id="SSF50978">
    <property type="entry name" value="WD40 repeat-like"/>
    <property type="match status" value="1"/>
</dbReference>
<dbReference type="InterPro" id="IPR019775">
    <property type="entry name" value="WD40_repeat_CS"/>
</dbReference>
<dbReference type="AlphaFoldDB" id="A0A168RQH2"/>
<evidence type="ECO:0000313" key="11">
    <source>
        <dbReference type="EMBL" id="SAM07248.1"/>
    </source>
</evidence>
<feature type="repeat" description="WD" evidence="9">
    <location>
        <begin position="345"/>
        <end position="386"/>
    </location>
</feature>
<dbReference type="PRINTS" id="PR00320">
    <property type="entry name" value="GPROTEINBRPT"/>
</dbReference>
<dbReference type="SMART" id="SM00668">
    <property type="entry name" value="CTLH"/>
    <property type="match status" value="1"/>
</dbReference>
<proteinExistence type="inferred from homology"/>
<keyword evidence="3" id="KW-0507">mRNA processing</keyword>
<dbReference type="InterPro" id="IPR045184">
    <property type="entry name" value="SMU1"/>
</dbReference>
<dbReference type="GO" id="GO:0000398">
    <property type="term" value="P:mRNA splicing, via spliceosome"/>
    <property type="evidence" value="ECO:0007669"/>
    <property type="project" value="InterPro"/>
</dbReference>
<dbReference type="PANTHER" id="PTHR22848">
    <property type="entry name" value="WD40 REPEAT PROTEIN"/>
    <property type="match status" value="1"/>
</dbReference>
<dbReference type="SMART" id="SM00320">
    <property type="entry name" value="WD40"/>
    <property type="match status" value="5"/>
</dbReference>
<feature type="repeat" description="WD" evidence="9">
    <location>
        <begin position="303"/>
        <end position="344"/>
    </location>
</feature>
<evidence type="ECO:0000256" key="3">
    <source>
        <dbReference type="ARBA" id="ARBA00022664"/>
    </source>
</evidence>
<dbReference type="EMBL" id="LT554731">
    <property type="protein sequence ID" value="SAM07248.1"/>
    <property type="molecule type" value="Genomic_DNA"/>
</dbReference>
<evidence type="ECO:0000256" key="8">
    <source>
        <dbReference type="ARBA" id="ARBA00026184"/>
    </source>
</evidence>
<keyword evidence="12" id="KW-1185">Reference proteome</keyword>
<keyword evidence="6" id="KW-0539">Nucleus</keyword>
<dbReference type="InterPro" id="IPR054532">
    <property type="entry name" value="TPL_SMU1_LisH-like"/>
</dbReference>
<dbReference type="SMART" id="SM00667">
    <property type="entry name" value="LisH"/>
    <property type="match status" value="1"/>
</dbReference>
<evidence type="ECO:0000256" key="5">
    <source>
        <dbReference type="ARBA" id="ARBA00023187"/>
    </source>
</evidence>
<accession>A0A168RQH2</accession>
<keyword evidence="4" id="KW-0677">Repeat</keyword>
<dbReference type="PROSITE" id="PS50294">
    <property type="entry name" value="WD_REPEATS_REGION"/>
    <property type="match status" value="2"/>
</dbReference>
<evidence type="ECO:0000256" key="2">
    <source>
        <dbReference type="ARBA" id="ARBA00022574"/>
    </source>
</evidence>
<evidence type="ECO:0000256" key="1">
    <source>
        <dbReference type="ARBA" id="ARBA00004324"/>
    </source>
</evidence>
<dbReference type="InterPro" id="IPR015943">
    <property type="entry name" value="WD40/YVTN_repeat-like_dom_sf"/>
</dbReference>
<feature type="domain" description="CTLH" evidence="10">
    <location>
        <begin position="40"/>
        <end position="92"/>
    </location>
</feature>
<keyword evidence="5" id="KW-0508">mRNA splicing</keyword>
<dbReference type="GO" id="GO:0016607">
    <property type="term" value="C:nuclear speck"/>
    <property type="evidence" value="ECO:0007669"/>
    <property type="project" value="UniProtKB-SubCell"/>
</dbReference>
<evidence type="ECO:0000256" key="7">
    <source>
        <dbReference type="ARBA" id="ARBA00025801"/>
    </source>
</evidence>
<feature type="repeat" description="WD" evidence="9">
    <location>
        <begin position="260"/>
        <end position="301"/>
    </location>
</feature>
<dbReference type="Proteomes" id="UP000078561">
    <property type="component" value="Unassembled WGS sequence"/>
</dbReference>
<dbReference type="InterPro" id="IPR001680">
    <property type="entry name" value="WD40_rpt"/>
</dbReference>
<dbReference type="PROSITE" id="PS50082">
    <property type="entry name" value="WD_REPEATS_2"/>
    <property type="match status" value="4"/>
</dbReference>
<dbReference type="PROSITE" id="PS50896">
    <property type="entry name" value="LISH"/>
    <property type="match status" value="1"/>
</dbReference>
<dbReference type="InterPro" id="IPR006594">
    <property type="entry name" value="LisH"/>
</dbReference>
<dbReference type="InterPro" id="IPR020472">
    <property type="entry name" value="WD40_PAC1"/>
</dbReference>
<evidence type="ECO:0000256" key="6">
    <source>
        <dbReference type="ARBA" id="ARBA00023242"/>
    </source>
</evidence>
<dbReference type="CDD" id="cd00200">
    <property type="entry name" value="WD40"/>
    <property type="match status" value="1"/>
</dbReference>
<organism evidence="11">
    <name type="scientific">Absidia glauca</name>
    <name type="common">Pin mould</name>
    <dbReference type="NCBI Taxonomy" id="4829"/>
    <lineage>
        <taxon>Eukaryota</taxon>
        <taxon>Fungi</taxon>
        <taxon>Fungi incertae sedis</taxon>
        <taxon>Mucoromycota</taxon>
        <taxon>Mucoromycotina</taxon>
        <taxon>Mucoromycetes</taxon>
        <taxon>Mucorales</taxon>
        <taxon>Cunninghamellaceae</taxon>
        <taxon>Absidia</taxon>
    </lineage>
</organism>